<dbReference type="InterPro" id="IPR001394">
    <property type="entry name" value="Peptidase_C19_UCH"/>
</dbReference>
<dbReference type="InterPro" id="IPR038765">
    <property type="entry name" value="Papain-like_cys_pep_sf"/>
</dbReference>
<evidence type="ECO:0000313" key="4">
    <source>
        <dbReference type="EMBL" id="KAL2465298.1"/>
    </source>
</evidence>
<evidence type="ECO:0000256" key="1">
    <source>
        <dbReference type="ARBA" id="ARBA00022786"/>
    </source>
</evidence>
<dbReference type="EMBL" id="JBFOLK010000013">
    <property type="protein sequence ID" value="KAL2465298.1"/>
    <property type="molecule type" value="Genomic_DNA"/>
</dbReference>
<dbReference type="Proteomes" id="UP001604336">
    <property type="component" value="Unassembled WGS sequence"/>
</dbReference>
<reference evidence="5" key="1">
    <citation type="submission" date="2024-07" db="EMBL/GenBank/DDBJ databases">
        <title>Two chromosome-level genome assemblies of Korean endemic species Abeliophyllum distichum and Forsythia ovata (Oleaceae).</title>
        <authorList>
            <person name="Jang H."/>
        </authorList>
    </citation>
    <scope>NUCLEOTIDE SEQUENCE [LARGE SCALE GENOMIC DNA]</scope>
</reference>
<evidence type="ECO:0000313" key="5">
    <source>
        <dbReference type="Proteomes" id="UP001604336"/>
    </source>
</evidence>
<name>A0ABD1PN18_9LAMI</name>
<dbReference type="PANTHER" id="PTHR22975:SF9">
    <property type="entry name" value="ECHINUS SPLICE FORM 3"/>
    <property type="match status" value="1"/>
</dbReference>
<dbReference type="Gene3D" id="3.90.70.10">
    <property type="entry name" value="Cysteine proteinases"/>
    <property type="match status" value="1"/>
</dbReference>
<proteinExistence type="predicted"/>
<dbReference type="InterPro" id="IPR052398">
    <property type="entry name" value="Ubiquitin_hydrolase_53/54"/>
</dbReference>
<protein>
    <submittedName>
        <fullName evidence="4">Ubiquitin carboxyl-terminal hydrolase-related protein</fullName>
    </submittedName>
</protein>
<dbReference type="GO" id="GO:0016787">
    <property type="term" value="F:hydrolase activity"/>
    <property type="evidence" value="ECO:0007669"/>
    <property type="project" value="UniProtKB-KW"/>
</dbReference>
<dbReference type="PANTHER" id="PTHR22975">
    <property type="entry name" value="UBIQUITIN SPECIFIC PROTEINASE"/>
    <property type="match status" value="1"/>
</dbReference>
<dbReference type="Pfam" id="PF00443">
    <property type="entry name" value="UCH"/>
    <property type="match status" value="1"/>
</dbReference>
<gene>
    <name evidence="4" type="ORF">Adt_41149</name>
</gene>
<dbReference type="AlphaFoldDB" id="A0ABD1PN18"/>
<keyword evidence="2 4" id="KW-0378">Hydrolase</keyword>
<dbReference type="SUPFAM" id="SSF54001">
    <property type="entry name" value="Cysteine proteinases"/>
    <property type="match status" value="1"/>
</dbReference>
<evidence type="ECO:0000259" key="3">
    <source>
        <dbReference type="Pfam" id="PF00443"/>
    </source>
</evidence>
<evidence type="ECO:0000256" key="2">
    <source>
        <dbReference type="ARBA" id="ARBA00022801"/>
    </source>
</evidence>
<keyword evidence="1" id="KW-0833">Ubl conjugation pathway</keyword>
<sequence>MCPEKSFDELLWLVEMIHQLACDPEVGGCGELNYIHCVLSAQPYVFITVLGWQNTCESVDDITETLAALTTEINISVLYRGLDRKSTHCLVSVVCYYGQHYCCFVYSHRNEQWIMHDDETVKVIGGWNDVLAMCERGHMQPQVLFFEDVN</sequence>
<keyword evidence="5" id="KW-1185">Reference proteome</keyword>
<comment type="caution">
    <text evidence="4">The sequence shown here is derived from an EMBL/GenBank/DDBJ whole genome shotgun (WGS) entry which is preliminary data.</text>
</comment>
<feature type="domain" description="Peptidase C19 ubiquitin carboxyl-terminal hydrolase" evidence="3">
    <location>
        <begin position="69"/>
        <end position="146"/>
    </location>
</feature>
<accession>A0ABD1PN18</accession>
<dbReference type="CDD" id="cd02257">
    <property type="entry name" value="Peptidase_C19"/>
    <property type="match status" value="1"/>
</dbReference>
<organism evidence="4 5">
    <name type="scientific">Abeliophyllum distichum</name>
    <dbReference type="NCBI Taxonomy" id="126358"/>
    <lineage>
        <taxon>Eukaryota</taxon>
        <taxon>Viridiplantae</taxon>
        <taxon>Streptophyta</taxon>
        <taxon>Embryophyta</taxon>
        <taxon>Tracheophyta</taxon>
        <taxon>Spermatophyta</taxon>
        <taxon>Magnoliopsida</taxon>
        <taxon>eudicotyledons</taxon>
        <taxon>Gunneridae</taxon>
        <taxon>Pentapetalae</taxon>
        <taxon>asterids</taxon>
        <taxon>lamiids</taxon>
        <taxon>Lamiales</taxon>
        <taxon>Oleaceae</taxon>
        <taxon>Forsythieae</taxon>
        <taxon>Abeliophyllum</taxon>
    </lineage>
</organism>